<dbReference type="PROSITE" id="PS50853">
    <property type="entry name" value="FN3"/>
    <property type="match status" value="3"/>
</dbReference>
<dbReference type="Pfam" id="PF00041">
    <property type="entry name" value="fn3"/>
    <property type="match status" value="1"/>
</dbReference>
<reference evidence="13" key="3">
    <citation type="journal article" date="2014" name="Nature">
        <title>Elephant shark genome provides unique insights into gnathostome evolution.</title>
        <authorList>
            <consortium name="International Elephant Shark Genome Sequencing Consortium"/>
            <person name="Venkatesh B."/>
            <person name="Lee A.P."/>
            <person name="Ravi V."/>
            <person name="Maurya A.K."/>
            <person name="Lian M.M."/>
            <person name="Swann J.B."/>
            <person name="Ohta Y."/>
            <person name="Flajnik M.F."/>
            <person name="Sutoh Y."/>
            <person name="Kasahara M."/>
            <person name="Hoon S."/>
            <person name="Gangu V."/>
            <person name="Roy S.W."/>
            <person name="Irimia M."/>
            <person name="Korzh V."/>
            <person name="Kondrychyn I."/>
            <person name="Lim Z.W."/>
            <person name="Tay B.H."/>
            <person name="Tohari S."/>
            <person name="Kong K.W."/>
            <person name="Ho S."/>
            <person name="Lorente-Galdos B."/>
            <person name="Quilez J."/>
            <person name="Marques-Bonet T."/>
            <person name="Raney B.J."/>
            <person name="Ingham P.W."/>
            <person name="Tay A."/>
            <person name="Hillier L.W."/>
            <person name="Minx P."/>
            <person name="Boehm T."/>
            <person name="Wilson R.K."/>
            <person name="Brenner S."/>
            <person name="Warren W.C."/>
        </authorList>
    </citation>
    <scope>NUCLEOTIDE SEQUENCE [LARGE SCALE GENOMIC DNA]</scope>
</reference>
<evidence type="ECO:0000256" key="3">
    <source>
        <dbReference type="ARBA" id="ARBA00022692"/>
    </source>
</evidence>
<evidence type="ECO:0000256" key="4">
    <source>
        <dbReference type="ARBA" id="ARBA00022729"/>
    </source>
</evidence>
<feature type="transmembrane region" description="Helical" evidence="10">
    <location>
        <begin position="591"/>
        <end position="612"/>
    </location>
</feature>
<keyword evidence="8" id="KW-0675">Receptor</keyword>
<dbReference type="CDD" id="cd00063">
    <property type="entry name" value="FN3"/>
    <property type="match status" value="3"/>
</dbReference>
<dbReference type="InterPro" id="IPR052672">
    <property type="entry name" value="Type1_Cytokine_Rcpt_Type2"/>
</dbReference>
<evidence type="ECO:0000256" key="1">
    <source>
        <dbReference type="ARBA" id="ARBA00004479"/>
    </source>
</evidence>
<proteinExistence type="inferred from homology"/>
<keyword evidence="7 10" id="KW-0472">Membrane</keyword>
<protein>
    <submittedName>
        <fullName evidence="12">Interleukin-12 receptor subunit beta-2-like</fullName>
    </submittedName>
</protein>
<keyword evidence="5" id="KW-0677">Repeat</keyword>
<evidence type="ECO:0000256" key="6">
    <source>
        <dbReference type="ARBA" id="ARBA00022989"/>
    </source>
</evidence>
<organism evidence="12 13">
    <name type="scientific">Callorhinchus milii</name>
    <name type="common">Ghost shark</name>
    <dbReference type="NCBI Taxonomy" id="7868"/>
    <lineage>
        <taxon>Eukaryota</taxon>
        <taxon>Metazoa</taxon>
        <taxon>Chordata</taxon>
        <taxon>Craniata</taxon>
        <taxon>Vertebrata</taxon>
        <taxon>Chondrichthyes</taxon>
        <taxon>Holocephali</taxon>
        <taxon>Chimaeriformes</taxon>
        <taxon>Callorhinchidae</taxon>
        <taxon>Callorhinchus</taxon>
    </lineage>
</organism>
<dbReference type="PANTHER" id="PTHR48423">
    <property type="entry name" value="INTERLEUKIN-27 RECEPTOR SUBUNIT ALPHA"/>
    <property type="match status" value="1"/>
</dbReference>
<dbReference type="Proteomes" id="UP000314986">
    <property type="component" value="Unassembled WGS sequence"/>
</dbReference>
<dbReference type="InterPro" id="IPR003961">
    <property type="entry name" value="FN3_dom"/>
</dbReference>
<keyword evidence="9" id="KW-0325">Glycoprotein</keyword>
<dbReference type="InParanoid" id="A0A4W3H7T6"/>
<dbReference type="AlphaFoldDB" id="A0A4W3H7T6"/>
<evidence type="ECO:0000256" key="10">
    <source>
        <dbReference type="SAM" id="Phobius"/>
    </source>
</evidence>
<comment type="subcellular location">
    <subcellularLocation>
        <location evidence="1">Membrane</location>
        <topology evidence="1">Single-pass type I membrane protein</topology>
    </subcellularLocation>
</comment>
<feature type="domain" description="Fibronectin type-III" evidence="11">
    <location>
        <begin position="200"/>
        <end position="300"/>
    </location>
</feature>
<dbReference type="GO" id="GO:0005886">
    <property type="term" value="C:plasma membrane"/>
    <property type="evidence" value="ECO:0007669"/>
    <property type="project" value="UniProtKB-ARBA"/>
</dbReference>
<keyword evidence="3 10" id="KW-0812">Transmembrane</keyword>
<evidence type="ECO:0000313" key="12">
    <source>
        <dbReference type="Ensembl" id="ENSCMIP00000011237.1"/>
    </source>
</evidence>
<reference evidence="12" key="4">
    <citation type="submission" date="2025-08" db="UniProtKB">
        <authorList>
            <consortium name="Ensembl"/>
        </authorList>
    </citation>
    <scope>IDENTIFICATION</scope>
</reference>
<dbReference type="Ensembl" id="ENSCMIT00000011517.1">
    <property type="protein sequence ID" value="ENSCMIP00000011237.1"/>
    <property type="gene ID" value="ENSCMIG00000005836.1"/>
</dbReference>
<evidence type="ECO:0000313" key="13">
    <source>
        <dbReference type="Proteomes" id="UP000314986"/>
    </source>
</evidence>
<dbReference type="GeneTree" id="ENSGT00940000159829"/>
<dbReference type="OMA" id="PPEELMC"/>
<evidence type="ECO:0000256" key="7">
    <source>
        <dbReference type="ARBA" id="ARBA00023136"/>
    </source>
</evidence>
<name>A0A4W3H7T6_CALMI</name>
<evidence type="ECO:0000256" key="5">
    <source>
        <dbReference type="ARBA" id="ARBA00022737"/>
    </source>
</evidence>
<evidence type="ECO:0000256" key="8">
    <source>
        <dbReference type="ARBA" id="ARBA00023170"/>
    </source>
</evidence>
<evidence type="ECO:0000256" key="2">
    <source>
        <dbReference type="ARBA" id="ARBA00008921"/>
    </source>
</evidence>
<keyword evidence="13" id="KW-1185">Reference proteome</keyword>
<feature type="domain" description="Fibronectin type-III" evidence="11">
    <location>
        <begin position="490"/>
        <end position="588"/>
    </location>
</feature>
<dbReference type="InterPro" id="IPR036116">
    <property type="entry name" value="FN3_sf"/>
</dbReference>
<dbReference type="SMART" id="SM00060">
    <property type="entry name" value="FN3"/>
    <property type="match status" value="4"/>
</dbReference>
<dbReference type="Gene3D" id="2.60.40.10">
    <property type="entry name" value="Immunoglobulins"/>
    <property type="match status" value="5"/>
</dbReference>
<dbReference type="InterPro" id="IPR013783">
    <property type="entry name" value="Ig-like_fold"/>
</dbReference>
<comment type="similarity">
    <text evidence="2">Belongs to the type I cytokine receptor family. Type 2 subfamily.</text>
</comment>
<evidence type="ECO:0000256" key="9">
    <source>
        <dbReference type="ARBA" id="ARBA00023180"/>
    </source>
</evidence>
<dbReference type="SUPFAM" id="SSF49265">
    <property type="entry name" value="Fibronectin type III"/>
    <property type="match status" value="3"/>
</dbReference>
<reference evidence="13" key="2">
    <citation type="journal article" date="2007" name="PLoS Biol.">
        <title>Survey sequencing and comparative analysis of the elephant shark (Callorhinchus milii) genome.</title>
        <authorList>
            <person name="Venkatesh B."/>
            <person name="Kirkness E.F."/>
            <person name="Loh Y.H."/>
            <person name="Halpern A.L."/>
            <person name="Lee A.P."/>
            <person name="Johnson J."/>
            <person name="Dandona N."/>
            <person name="Viswanathan L.D."/>
            <person name="Tay A."/>
            <person name="Venter J.C."/>
            <person name="Strausberg R.L."/>
            <person name="Brenner S."/>
        </authorList>
    </citation>
    <scope>NUCLEOTIDE SEQUENCE [LARGE SCALE GENOMIC DNA]</scope>
</reference>
<reference evidence="12" key="5">
    <citation type="submission" date="2025-09" db="UniProtKB">
        <authorList>
            <consortium name="Ensembl"/>
        </authorList>
    </citation>
    <scope>IDENTIFICATION</scope>
</reference>
<keyword evidence="6 10" id="KW-1133">Transmembrane helix</keyword>
<evidence type="ECO:0000259" key="11">
    <source>
        <dbReference type="PROSITE" id="PS50853"/>
    </source>
</evidence>
<dbReference type="PANTHER" id="PTHR48423:SF1">
    <property type="entry name" value="INTERLEUKIN-27 RECEPTOR SUBUNIT ALPHA"/>
    <property type="match status" value="1"/>
</dbReference>
<reference evidence="13" key="1">
    <citation type="journal article" date="2006" name="Science">
        <title>Ancient noncoding elements conserved in the human genome.</title>
        <authorList>
            <person name="Venkatesh B."/>
            <person name="Kirkness E.F."/>
            <person name="Loh Y.H."/>
            <person name="Halpern A.L."/>
            <person name="Lee A.P."/>
            <person name="Johnson J."/>
            <person name="Dandona N."/>
            <person name="Viswanathan L.D."/>
            <person name="Tay A."/>
            <person name="Venter J.C."/>
            <person name="Strausberg R.L."/>
            <person name="Brenner S."/>
        </authorList>
    </citation>
    <scope>NUCLEOTIDE SEQUENCE [LARGE SCALE GENOMIC DNA]</scope>
</reference>
<keyword evidence="4" id="KW-0732">Signal</keyword>
<dbReference type="STRING" id="7868.ENSCMIP00000011237"/>
<accession>A0A4W3H7T6</accession>
<feature type="domain" description="Fibronectin type-III" evidence="11">
    <location>
        <begin position="105"/>
        <end position="195"/>
    </location>
</feature>
<sequence length="728" mass="80912">MCWSEQSLAVCSGPISLNVTPVFRVGESLPVTCEVVGRLPAGCHTPHLRLRLNGETLNATGRGLISATIPGSNHTRANVSCSLHCPGQAPVLCEEGLRGGDAPTPPEELMCFRLGMNAAMNCTWRPSRGGLLPTQYHLHLQQSSSDLRVISTGQTSVQVQREQLKMSHRYRVWVTANNSLGERRSQTIQFKIETIVWLEAPSGLRKDEADSRSLGIVWKNPTSVRMFSELCVELGYRQAGTAHWKKVAEQDLGENSEHYALEELLPFTGYELRIRCRQKEANERLWSHWSPVVTAWTEEDSPLGKLDVWIVPRQPGASGGNITVIWKRLPEARARGRISYYTVWYQSPDGPHLLTLTMCCTHTLPTTISLFNITAKNSQGSTEPARLSLNTGLPAAEGVRMEMLNGSVWVSWLCGGGVLEYVLDWRPLVSGSNNSFNWRKIPAQNMSITVTLGEDEMLPFTAYNLSVHTLYHQGLGQPVSSLIYTRQAAPVSSPRLMVRNVMQTWAMLGWEELPLADQRGFVVNYTLYLGTSPSPPPLAPVMRMSSDSRQFVLTDLTPATSYYVWITASTRVGEGPRGRALRFDTQESQNFLLLISVIFIIFLVIFITAACVHKRTRSLTAKLLPQWCCQRIPDASNSKAAITQTRLAVAVAVDVLQTPGLELEPVIAEVEETELEEITTPLTPDPSPEGLYWSKPPSESTAQPVITSTVTYGYEKHFLPNPEDLIYD</sequence>